<comment type="caution">
    <text evidence="3">The sequence shown here is derived from an EMBL/GenBank/DDBJ whole genome shotgun (WGS) entry which is preliminary data.</text>
</comment>
<dbReference type="OrthoDB" id="8684742at2"/>
<sequence length="140" mass="15345">MKVLLPGLAAALLLVSGCATTEETNSAIRARWIGQSTDAFFSQYGPPQRSYKLNDGSSVYNWRGGEKSTQHAAQYRDVPRDKDSKKTDRVMVSPARTEELFCELQINAGANGSITAIQTTRESSGAGFSFSRCAEVFEKR</sequence>
<dbReference type="Proteomes" id="UP000292445">
    <property type="component" value="Unassembled WGS sequence"/>
</dbReference>
<proteinExistence type="predicted"/>
<dbReference type="EMBL" id="SGXC01000001">
    <property type="protein sequence ID" value="RZS84581.1"/>
    <property type="molecule type" value="Genomic_DNA"/>
</dbReference>
<evidence type="ECO:0000313" key="3">
    <source>
        <dbReference type="EMBL" id="RZS84581.1"/>
    </source>
</evidence>
<gene>
    <name evidence="3" type="ORF">EV675_0598</name>
</gene>
<accession>A0A4Q7NHV6</accession>
<keyword evidence="4" id="KW-1185">Reference proteome</keyword>
<evidence type="ECO:0000256" key="2">
    <source>
        <dbReference type="SAM" id="SignalP"/>
    </source>
</evidence>
<evidence type="ECO:0008006" key="5">
    <source>
        <dbReference type="Google" id="ProtNLM"/>
    </source>
</evidence>
<dbReference type="RefSeq" id="WP_130355932.1">
    <property type="nucleotide sequence ID" value="NZ_SGXC01000001.1"/>
</dbReference>
<protein>
    <recommendedName>
        <fullName evidence="5">Lipoprotein</fullName>
    </recommendedName>
</protein>
<keyword evidence="2" id="KW-0732">Signal</keyword>
<dbReference type="AlphaFoldDB" id="A0A4Q7NHV6"/>
<feature type="compositionally biased region" description="Basic and acidic residues" evidence="1">
    <location>
        <begin position="77"/>
        <end position="89"/>
    </location>
</feature>
<feature type="chain" id="PRO_5020973153" description="Lipoprotein" evidence="2">
    <location>
        <begin position="22"/>
        <end position="140"/>
    </location>
</feature>
<feature type="region of interest" description="Disordered" evidence="1">
    <location>
        <begin position="66"/>
        <end position="90"/>
    </location>
</feature>
<name>A0A4Q7NHV6_9BURK</name>
<reference evidence="3 4" key="1">
    <citation type="submission" date="2019-02" db="EMBL/GenBank/DDBJ databases">
        <title>Genomic Encyclopedia of Type Strains, Phase IV (KMG-IV): sequencing the most valuable type-strain genomes for metagenomic binning, comparative biology and taxonomic classification.</title>
        <authorList>
            <person name="Goeker M."/>
        </authorList>
    </citation>
    <scope>NUCLEOTIDE SEQUENCE [LARGE SCALE GENOMIC DNA]</scope>
    <source>
        <strain evidence="3 4">K24</strain>
    </source>
</reference>
<feature type="signal peptide" evidence="2">
    <location>
        <begin position="1"/>
        <end position="21"/>
    </location>
</feature>
<evidence type="ECO:0000313" key="4">
    <source>
        <dbReference type="Proteomes" id="UP000292445"/>
    </source>
</evidence>
<organism evidence="3 4">
    <name type="scientific">Pigmentiphaga kullae</name>
    <dbReference type="NCBI Taxonomy" id="151784"/>
    <lineage>
        <taxon>Bacteria</taxon>
        <taxon>Pseudomonadati</taxon>
        <taxon>Pseudomonadota</taxon>
        <taxon>Betaproteobacteria</taxon>
        <taxon>Burkholderiales</taxon>
        <taxon>Alcaligenaceae</taxon>
        <taxon>Pigmentiphaga</taxon>
    </lineage>
</organism>
<evidence type="ECO:0000256" key="1">
    <source>
        <dbReference type="SAM" id="MobiDB-lite"/>
    </source>
</evidence>
<dbReference type="PROSITE" id="PS51257">
    <property type="entry name" value="PROKAR_LIPOPROTEIN"/>
    <property type="match status" value="1"/>
</dbReference>